<dbReference type="PANTHER" id="PTHR42715:SF10">
    <property type="entry name" value="BETA-GLUCOSIDASE"/>
    <property type="match status" value="1"/>
</dbReference>
<evidence type="ECO:0000256" key="3">
    <source>
        <dbReference type="SAM" id="MobiDB-lite"/>
    </source>
</evidence>
<proteinExistence type="inferred from homology"/>
<dbReference type="Gene3D" id="3.20.20.300">
    <property type="entry name" value="Glycoside hydrolase, family 3, N-terminal domain"/>
    <property type="match status" value="1"/>
</dbReference>
<comment type="similarity">
    <text evidence="1">Belongs to the glycosyl hydrolase 3 family.</text>
</comment>
<dbReference type="Pfam" id="PF01915">
    <property type="entry name" value="Glyco_hydro_3_C"/>
    <property type="match status" value="1"/>
</dbReference>
<dbReference type="InterPro" id="IPR050288">
    <property type="entry name" value="Cellulose_deg_GH3"/>
</dbReference>
<accession>A0A7V7RJZ0</accession>
<evidence type="ECO:0000256" key="4">
    <source>
        <dbReference type="SAM" id="Phobius"/>
    </source>
</evidence>
<reference evidence="6 7" key="1">
    <citation type="journal article" date="2014" name="Arch. Microbiol.">
        <title>Bacillus mesophilum sp. nov., strain IITR-54T, a novel 4-chlorobiphenyl dechlorinating bacterium.</title>
        <authorList>
            <person name="Manickam N."/>
            <person name="Singh N.K."/>
            <person name="Bajaj A."/>
            <person name="Kumar R.M."/>
            <person name="Kaur G."/>
            <person name="Kaur N."/>
            <person name="Bala M."/>
            <person name="Kumar A."/>
            <person name="Mayilraj S."/>
        </authorList>
    </citation>
    <scope>NUCLEOTIDE SEQUENCE [LARGE SCALE GENOMIC DNA]</scope>
    <source>
        <strain evidence="6 7">IITR-54</strain>
    </source>
</reference>
<feature type="region of interest" description="Disordered" evidence="3">
    <location>
        <begin position="66"/>
        <end position="94"/>
    </location>
</feature>
<dbReference type="GO" id="GO:0004553">
    <property type="term" value="F:hydrolase activity, hydrolyzing O-glycosyl compounds"/>
    <property type="evidence" value="ECO:0007669"/>
    <property type="project" value="InterPro"/>
</dbReference>
<keyword evidence="4" id="KW-0812">Transmembrane</keyword>
<feature type="region of interest" description="Disordered" evidence="3">
    <location>
        <begin position="42"/>
        <end position="61"/>
    </location>
</feature>
<dbReference type="PRINTS" id="PR00133">
    <property type="entry name" value="GLHYDRLASE3"/>
</dbReference>
<evidence type="ECO:0000313" key="7">
    <source>
        <dbReference type="Proteomes" id="UP000441354"/>
    </source>
</evidence>
<dbReference type="Pfam" id="PF14310">
    <property type="entry name" value="Fn3-like"/>
    <property type="match status" value="1"/>
</dbReference>
<comment type="caution">
    <text evidence="6">The sequence shown here is derived from an EMBL/GenBank/DDBJ whole genome shotgun (WGS) entry which is preliminary data.</text>
</comment>
<evidence type="ECO:0000313" key="6">
    <source>
        <dbReference type="EMBL" id="KAB2331312.1"/>
    </source>
</evidence>
<dbReference type="AlphaFoldDB" id="A0A7V7RJZ0"/>
<dbReference type="InterPro" id="IPR017853">
    <property type="entry name" value="GH"/>
</dbReference>
<dbReference type="Proteomes" id="UP000441354">
    <property type="component" value="Unassembled WGS sequence"/>
</dbReference>
<gene>
    <name evidence="6" type="ORF">F7732_15790</name>
</gene>
<dbReference type="PANTHER" id="PTHR42715">
    <property type="entry name" value="BETA-GLUCOSIDASE"/>
    <property type="match status" value="1"/>
</dbReference>
<dbReference type="InterPro" id="IPR002772">
    <property type="entry name" value="Glyco_hydro_3_C"/>
</dbReference>
<feature type="compositionally biased region" description="Basic and acidic residues" evidence="3">
    <location>
        <begin position="66"/>
        <end position="91"/>
    </location>
</feature>
<keyword evidence="7" id="KW-1185">Reference proteome</keyword>
<dbReference type="InterPro" id="IPR026891">
    <property type="entry name" value="Fn3-like"/>
</dbReference>
<dbReference type="InterPro" id="IPR036962">
    <property type="entry name" value="Glyco_hydro_3_N_sf"/>
</dbReference>
<sequence>MLQSYHRVCIEKKLKSKKAGGVILLEYFKKRKAWKQEISEQVKKDRAKRKERKQEISVLPEAEKKAAMNSDKLLRKEQKQQRKEELKSLSRKERKARKKEIKMYKKIKNRPRRIAGWSAAAILLLIVGVTLGPTALSAVENMTGKHINIDTTSAEAVKAREAADAISEEIANEGIVLLKNENNSLPLADKKLNIFGSNAFSFKYGGGGSGGADQTRAVPLFDALESAGIQYNQELYDYYASLPELEGAAGEADAGFVQVVKGMLGGAETAGEPDVSDAALAQAKEYSENAMIIIQSDSVEASDVSSDQLKLSEEMHALIEKVAETFSNVTIVVNAGNTLELGVVEEFPSIQSVLWVGTPGPFGTVSLAKVLSGELNPSGRITDTYVYDVGSAPASENFGDYRYENLDKAYLNYEEGIYVGYRFYETYYQGNEEGYKETVQFPFGSGLSYTTFDWNITEQQLNNESIQLQVEVTNTGEVTGKDVVQVYYSAPYTQGGIEKSAINLASFSKTQLLEPGETEVVTINFDTRDMASYDMKNENYILESGTYQIKLGKNVHEIDSTLDFELADDIVYETDADTGTEYKNRFTESENELTVLSRNDWEGTYPSDEDDSKIASDKVIERVQGHEFHDDVEMPVTGAENGLKLEDLKELDHDDPKWDEFLDQLTVDQMIEYVTEGAYHTGAIDELGIPNTVLMDGPAGFNFFFKKFEAGAYPSEIVIASTWNHELAYEMGEVVGKEAKAYGIHGWYAPALNIHRSAQGGRNFEYMSEDPVLNGMIGANLSKGSEDQGVIVFMKHFIMNEQETNARSGMLVWSNEQAMRELHLRPFEITVKEAGVTGAMSSFSYIDGKWANPALLNGMLREEWGFEGVVSSDAVFGFMEPQKAITSGNDLMLDILSVPNNQKQLEEAYANHPEAITAGLRNSMHNSLFATLQTYLFD</sequence>
<dbReference type="EMBL" id="WBOT01000005">
    <property type="protein sequence ID" value="KAB2331312.1"/>
    <property type="molecule type" value="Genomic_DNA"/>
</dbReference>
<evidence type="ECO:0000259" key="5">
    <source>
        <dbReference type="SMART" id="SM01217"/>
    </source>
</evidence>
<dbReference type="Gene3D" id="2.60.40.10">
    <property type="entry name" value="Immunoglobulins"/>
    <property type="match status" value="1"/>
</dbReference>
<dbReference type="SMART" id="SM01217">
    <property type="entry name" value="Fn3_like"/>
    <property type="match status" value="1"/>
</dbReference>
<keyword evidence="4" id="KW-0472">Membrane</keyword>
<dbReference type="Gene3D" id="3.40.50.1700">
    <property type="entry name" value="Glycoside hydrolase family 3 C-terminal domain"/>
    <property type="match status" value="1"/>
</dbReference>
<keyword evidence="2" id="KW-0378">Hydrolase</keyword>
<evidence type="ECO:0000256" key="2">
    <source>
        <dbReference type="ARBA" id="ARBA00022801"/>
    </source>
</evidence>
<evidence type="ECO:0000256" key="1">
    <source>
        <dbReference type="ARBA" id="ARBA00005336"/>
    </source>
</evidence>
<dbReference type="GO" id="GO:0005975">
    <property type="term" value="P:carbohydrate metabolic process"/>
    <property type="evidence" value="ECO:0007669"/>
    <property type="project" value="InterPro"/>
</dbReference>
<dbReference type="Pfam" id="PF00933">
    <property type="entry name" value="Glyco_hydro_3"/>
    <property type="match status" value="1"/>
</dbReference>
<dbReference type="SUPFAM" id="SSF52279">
    <property type="entry name" value="Beta-D-glucan exohydrolase, C-terminal domain"/>
    <property type="match status" value="1"/>
</dbReference>
<organism evidence="6 7">
    <name type="scientific">Bacillus mesophilum</name>
    <dbReference type="NCBI Taxonomy" id="1071718"/>
    <lineage>
        <taxon>Bacteria</taxon>
        <taxon>Bacillati</taxon>
        <taxon>Bacillota</taxon>
        <taxon>Bacilli</taxon>
        <taxon>Bacillales</taxon>
        <taxon>Bacillaceae</taxon>
        <taxon>Bacillus</taxon>
    </lineage>
</organism>
<dbReference type="SUPFAM" id="SSF51445">
    <property type="entry name" value="(Trans)glycosidases"/>
    <property type="match status" value="1"/>
</dbReference>
<dbReference type="InterPro" id="IPR001764">
    <property type="entry name" value="Glyco_hydro_3_N"/>
</dbReference>
<keyword evidence="4" id="KW-1133">Transmembrane helix</keyword>
<name>A0A7V7RJZ0_9BACI</name>
<feature type="domain" description="Fibronectin type III-like" evidence="5">
    <location>
        <begin position="482"/>
        <end position="555"/>
    </location>
</feature>
<feature type="transmembrane region" description="Helical" evidence="4">
    <location>
        <begin position="114"/>
        <end position="136"/>
    </location>
</feature>
<protein>
    <submittedName>
        <fullName evidence="6">Beta-glucosidase</fullName>
    </submittedName>
</protein>
<dbReference type="InterPro" id="IPR036881">
    <property type="entry name" value="Glyco_hydro_3_C_sf"/>
</dbReference>
<dbReference type="InterPro" id="IPR013783">
    <property type="entry name" value="Ig-like_fold"/>
</dbReference>